<name>A0A409VKF0_9AGAR</name>
<dbReference type="SMART" id="SM00717">
    <property type="entry name" value="SANT"/>
    <property type="match status" value="3"/>
</dbReference>
<keyword evidence="5" id="KW-1185">Reference proteome</keyword>
<gene>
    <name evidence="4" type="ORF">CVT24_008814</name>
</gene>
<evidence type="ECO:0000256" key="1">
    <source>
        <dbReference type="SAM" id="MobiDB-lite"/>
    </source>
</evidence>
<dbReference type="Pfam" id="PF00249">
    <property type="entry name" value="Myb_DNA-binding"/>
    <property type="match status" value="1"/>
</dbReference>
<dbReference type="Proteomes" id="UP000284842">
    <property type="component" value="Unassembled WGS sequence"/>
</dbReference>
<dbReference type="GO" id="GO:0005634">
    <property type="term" value="C:nucleus"/>
    <property type="evidence" value="ECO:0007669"/>
    <property type="project" value="TreeGrafter"/>
</dbReference>
<feature type="region of interest" description="Disordered" evidence="1">
    <location>
        <begin position="168"/>
        <end position="209"/>
    </location>
</feature>
<dbReference type="GO" id="GO:0000981">
    <property type="term" value="F:DNA-binding transcription factor activity, RNA polymerase II-specific"/>
    <property type="evidence" value="ECO:0007669"/>
    <property type="project" value="TreeGrafter"/>
</dbReference>
<feature type="domain" description="HTH myb-type" evidence="3">
    <location>
        <begin position="117"/>
        <end position="167"/>
    </location>
</feature>
<protein>
    <submittedName>
        <fullName evidence="4">Uncharacterized protein</fullName>
    </submittedName>
</protein>
<dbReference type="OrthoDB" id="2143914at2759"/>
<accession>A0A409VKF0</accession>
<dbReference type="AlphaFoldDB" id="A0A409VKF0"/>
<dbReference type="Pfam" id="PF13921">
    <property type="entry name" value="Myb_DNA-bind_6"/>
    <property type="match status" value="1"/>
</dbReference>
<dbReference type="EMBL" id="NHTK01006036">
    <property type="protein sequence ID" value="PPQ66713.1"/>
    <property type="molecule type" value="Genomic_DNA"/>
</dbReference>
<evidence type="ECO:0000313" key="5">
    <source>
        <dbReference type="Proteomes" id="UP000284842"/>
    </source>
</evidence>
<dbReference type="InterPro" id="IPR001005">
    <property type="entry name" value="SANT/Myb"/>
</dbReference>
<evidence type="ECO:0000259" key="3">
    <source>
        <dbReference type="PROSITE" id="PS51294"/>
    </source>
</evidence>
<organism evidence="4 5">
    <name type="scientific">Panaeolus cyanescens</name>
    <dbReference type="NCBI Taxonomy" id="181874"/>
    <lineage>
        <taxon>Eukaryota</taxon>
        <taxon>Fungi</taxon>
        <taxon>Dikarya</taxon>
        <taxon>Basidiomycota</taxon>
        <taxon>Agaricomycotina</taxon>
        <taxon>Agaricomycetes</taxon>
        <taxon>Agaricomycetidae</taxon>
        <taxon>Agaricales</taxon>
        <taxon>Agaricineae</taxon>
        <taxon>Galeropsidaceae</taxon>
        <taxon>Panaeolus</taxon>
    </lineage>
</organism>
<dbReference type="PROSITE" id="PS51294">
    <property type="entry name" value="HTH_MYB"/>
    <property type="match status" value="3"/>
</dbReference>
<proteinExistence type="predicted"/>
<dbReference type="SUPFAM" id="SSF46689">
    <property type="entry name" value="Homeodomain-like"/>
    <property type="match status" value="2"/>
</dbReference>
<dbReference type="PROSITE" id="PS50090">
    <property type="entry name" value="MYB_LIKE"/>
    <property type="match status" value="3"/>
</dbReference>
<comment type="caution">
    <text evidence="4">The sequence shown here is derived from an EMBL/GenBank/DDBJ whole genome shotgun (WGS) entry which is preliminary data.</text>
</comment>
<evidence type="ECO:0000259" key="2">
    <source>
        <dbReference type="PROSITE" id="PS50090"/>
    </source>
</evidence>
<dbReference type="PANTHER" id="PTHR45614:SF199">
    <property type="entry name" value="MYB-LIKE TRANSCRIPTION FACTOR (EUROFUNG)-RELATED"/>
    <property type="match status" value="1"/>
</dbReference>
<dbReference type="PANTHER" id="PTHR45614">
    <property type="entry name" value="MYB PROTEIN-RELATED"/>
    <property type="match status" value="1"/>
</dbReference>
<dbReference type="GO" id="GO:0000978">
    <property type="term" value="F:RNA polymerase II cis-regulatory region sequence-specific DNA binding"/>
    <property type="evidence" value="ECO:0007669"/>
    <property type="project" value="TreeGrafter"/>
</dbReference>
<dbReference type="InterPro" id="IPR009057">
    <property type="entry name" value="Homeodomain-like_sf"/>
</dbReference>
<dbReference type="InParanoid" id="A0A409VKF0"/>
<dbReference type="InterPro" id="IPR050560">
    <property type="entry name" value="MYB_TF"/>
</dbReference>
<feature type="domain" description="Myb-like" evidence="2">
    <location>
        <begin position="112"/>
        <end position="163"/>
    </location>
</feature>
<feature type="compositionally biased region" description="Low complexity" evidence="1">
    <location>
        <begin position="193"/>
        <end position="209"/>
    </location>
</feature>
<dbReference type="InterPro" id="IPR017930">
    <property type="entry name" value="Myb_dom"/>
</dbReference>
<feature type="domain" description="Myb-like" evidence="2">
    <location>
        <begin position="61"/>
        <end position="111"/>
    </location>
</feature>
<dbReference type="Gene3D" id="1.10.10.60">
    <property type="entry name" value="Homeodomain-like"/>
    <property type="match status" value="3"/>
</dbReference>
<feature type="domain" description="HTH myb-type" evidence="3">
    <location>
        <begin position="61"/>
        <end position="115"/>
    </location>
</feature>
<reference evidence="4 5" key="1">
    <citation type="journal article" date="2018" name="Evol. Lett.">
        <title>Horizontal gene cluster transfer increased hallucinogenic mushroom diversity.</title>
        <authorList>
            <person name="Reynolds H.T."/>
            <person name="Vijayakumar V."/>
            <person name="Gluck-Thaler E."/>
            <person name="Korotkin H.B."/>
            <person name="Matheny P.B."/>
            <person name="Slot J.C."/>
        </authorList>
    </citation>
    <scope>NUCLEOTIDE SEQUENCE [LARGE SCALE GENOMIC DNA]</scope>
    <source>
        <strain evidence="4 5">2629</strain>
    </source>
</reference>
<sequence>MAQLFSRERRSWTVQEDQLLREAVQREDPDNPNPSKWHAIAKHVPNRTNKDCRKRWFAKMASDVVKGGWAPDEDEKLVQGIERYGTRWSLVASVVQTRNSDQCAKRWTDTLNPAIDRTTWTSEADELLLRAVTEHGKVWTKIVKTYFPGRTGLSAKNRYNSITRFNSDASRTGVRPRRKSDATRYTVSRKTESVSSSSSASPSSPSMPLPFLSQTSYPSSFDSKTYHMDWSSSSSIATDDIPSFRSSPLNYDYADTSPSTPSESSYQSFDVSMDQHLNAFSDATQLVFPLTTTQLSQSTLYKDYPPSSRGQSQAFPSYSQYPLIQGSNDMSDQYPLFDGLPHSLDAASLHWDPLASIPEQKLLPGGYKMQPTSDFPLRSH</sequence>
<evidence type="ECO:0000313" key="4">
    <source>
        <dbReference type="EMBL" id="PPQ66713.1"/>
    </source>
</evidence>
<feature type="domain" description="HTH myb-type" evidence="3">
    <location>
        <begin position="9"/>
        <end position="56"/>
    </location>
</feature>
<dbReference type="CDD" id="cd00167">
    <property type="entry name" value="SANT"/>
    <property type="match status" value="3"/>
</dbReference>
<dbReference type="STRING" id="181874.A0A409VKF0"/>
<feature type="domain" description="Myb-like" evidence="2">
    <location>
        <begin position="6"/>
        <end position="60"/>
    </location>
</feature>